<dbReference type="EMBL" id="APVL01000005">
    <property type="protein sequence ID" value="EWG11470.1"/>
    <property type="molecule type" value="Genomic_DNA"/>
</dbReference>
<dbReference type="Proteomes" id="UP000019270">
    <property type="component" value="Unassembled WGS sequence"/>
</dbReference>
<dbReference type="SUPFAM" id="SSF53756">
    <property type="entry name" value="UDP-Glycosyltransferase/glycogen phosphorylase"/>
    <property type="match status" value="1"/>
</dbReference>
<dbReference type="PATRIC" id="fig|1307436.3.peg.1689"/>
<name>W7KVF2_CYTFI</name>
<reference evidence="4" key="1">
    <citation type="submission" date="2013-03" db="EMBL/GenBank/DDBJ databases">
        <title>Draft genome sequence of Bacillus firmus DS1.</title>
        <authorList>
            <person name="Peng D."/>
            <person name="Zhu L."/>
            <person name="Sun M."/>
        </authorList>
    </citation>
    <scope>NUCLEOTIDE SEQUENCE [LARGE SCALE GENOMIC DNA]</scope>
    <source>
        <strain evidence="4">DS1</strain>
    </source>
</reference>
<keyword evidence="3" id="KW-0808">Transferase</keyword>
<evidence type="ECO:0000313" key="3">
    <source>
        <dbReference type="EMBL" id="EWG11470.1"/>
    </source>
</evidence>
<dbReference type="PANTHER" id="PTHR45947">
    <property type="entry name" value="SULFOQUINOVOSYL TRANSFERASE SQD2"/>
    <property type="match status" value="1"/>
</dbReference>
<comment type="caution">
    <text evidence="3">The sequence shown here is derived from an EMBL/GenBank/DDBJ whole genome shotgun (WGS) entry which is preliminary data.</text>
</comment>
<accession>W7KVF2</accession>
<dbReference type="InterPro" id="IPR050194">
    <property type="entry name" value="Glycosyltransferase_grp1"/>
</dbReference>
<dbReference type="Pfam" id="PF00534">
    <property type="entry name" value="Glycos_transf_1"/>
    <property type="match status" value="1"/>
</dbReference>
<dbReference type="Pfam" id="PF13579">
    <property type="entry name" value="Glyco_trans_4_4"/>
    <property type="match status" value="1"/>
</dbReference>
<organism evidence="3 4">
    <name type="scientific">Cytobacillus firmus DS1</name>
    <dbReference type="NCBI Taxonomy" id="1307436"/>
    <lineage>
        <taxon>Bacteria</taxon>
        <taxon>Bacillati</taxon>
        <taxon>Bacillota</taxon>
        <taxon>Bacilli</taxon>
        <taxon>Bacillales</taxon>
        <taxon>Bacillaceae</taxon>
        <taxon>Cytobacillus</taxon>
    </lineage>
</organism>
<dbReference type="AlphaFoldDB" id="W7KVF2"/>
<gene>
    <name evidence="3" type="ORF">PBF_07958</name>
</gene>
<evidence type="ECO:0000313" key="4">
    <source>
        <dbReference type="Proteomes" id="UP000019270"/>
    </source>
</evidence>
<dbReference type="PANTHER" id="PTHR45947:SF3">
    <property type="entry name" value="SULFOQUINOVOSYL TRANSFERASE SQD2"/>
    <property type="match status" value="1"/>
</dbReference>
<feature type="domain" description="Glycosyltransferase subfamily 4-like N-terminal" evidence="2">
    <location>
        <begin position="16"/>
        <end position="200"/>
    </location>
</feature>
<proteinExistence type="predicted"/>
<sequence length="414" mass="46547">MRVIYLCQHFPPETGAPQIRVYEVSKELISRGHQVEVITAFPHHPHGIIPEEYKGRFYMFENWDGIPVHRSWIYPSPKGSFWKRLASYFSFTFSAFYSILKSKPTDVIICNSPPLFLGITGYLGAKMKRANFVFNVADIWPESAVELGILKNESFIRLAERLEMFLYKKSWKIATATEGIKDYMVRKGKKAEDVFLLPNGVNTDTFAPQPKNTELLREVGIEGKKVFMYAGNLGYAQGLDSVLRAAALLKDKQPDAHFLFVGDGQEREKLLSLKEELQLDNVTFYGSVPVSAMPDMFAAADYSIVSLRNIELFKGARPSKIFPAISSGVPVLYCGDGESAAILEEYHCGKIAPPENPEGIAAAISELMSVSDADYQTMRENGRKLAIDQYSWKSIVDDILFHLGEQNNENRANS</sequence>
<dbReference type="eggNOG" id="COG0438">
    <property type="taxonomic scope" value="Bacteria"/>
</dbReference>
<protein>
    <submittedName>
        <fullName evidence="3">Glycosyl transferase group 1</fullName>
    </submittedName>
</protein>
<feature type="domain" description="Glycosyl transferase family 1" evidence="1">
    <location>
        <begin position="217"/>
        <end position="384"/>
    </location>
</feature>
<dbReference type="InterPro" id="IPR028098">
    <property type="entry name" value="Glyco_trans_4-like_N"/>
</dbReference>
<dbReference type="OrthoDB" id="9811902at2"/>
<evidence type="ECO:0000259" key="2">
    <source>
        <dbReference type="Pfam" id="PF13579"/>
    </source>
</evidence>
<dbReference type="GO" id="GO:0016758">
    <property type="term" value="F:hexosyltransferase activity"/>
    <property type="evidence" value="ECO:0007669"/>
    <property type="project" value="TreeGrafter"/>
</dbReference>
<dbReference type="InterPro" id="IPR001296">
    <property type="entry name" value="Glyco_trans_1"/>
</dbReference>
<reference evidence="3 4" key="2">
    <citation type="journal article" date="2016" name="Sci. Rep.">
        <title>A novel serine protease, Sep1, from Bacillus firmus DS-1 has nematicidal activity and degrades multiple intestinal-associated nematode proteins.</title>
        <authorList>
            <person name="Geng C."/>
            <person name="Nie X."/>
            <person name="Tang Z."/>
            <person name="Zhang Y."/>
            <person name="Lin J."/>
            <person name="Sun M."/>
            <person name="Peng D."/>
        </authorList>
    </citation>
    <scope>NUCLEOTIDE SEQUENCE [LARGE SCALE GENOMIC DNA]</scope>
    <source>
        <strain evidence="3 4">DS1</strain>
    </source>
</reference>
<dbReference type="Gene3D" id="3.40.50.2000">
    <property type="entry name" value="Glycogen Phosphorylase B"/>
    <property type="match status" value="2"/>
</dbReference>
<dbReference type="RefSeq" id="WP_035329157.1">
    <property type="nucleotide sequence ID" value="NZ_APVL01000005.1"/>
</dbReference>
<dbReference type="CDD" id="cd03794">
    <property type="entry name" value="GT4_WbuB-like"/>
    <property type="match status" value="1"/>
</dbReference>
<evidence type="ECO:0000259" key="1">
    <source>
        <dbReference type="Pfam" id="PF00534"/>
    </source>
</evidence>